<protein>
    <submittedName>
        <fullName evidence="1">Uncharacterized protein</fullName>
    </submittedName>
</protein>
<evidence type="ECO:0000313" key="2">
    <source>
        <dbReference type="Proteomes" id="UP000475385"/>
    </source>
</evidence>
<accession>A0A6M1LQB1</accession>
<reference evidence="1 2" key="1">
    <citation type="submission" date="2020-02" db="EMBL/GenBank/DDBJ databases">
        <authorList>
            <person name="Kim H.M."/>
            <person name="Jeon C.O."/>
        </authorList>
    </citation>
    <scope>NUCLEOTIDE SEQUENCE [LARGE SCALE GENOMIC DNA]</scope>
    <source>
        <strain evidence="1 2">PeD5</strain>
    </source>
</reference>
<name>A0A6M1LQB1_9PROT</name>
<organism evidence="1 2">
    <name type="scientific">Falsiroseomonas algicola</name>
    <dbReference type="NCBI Taxonomy" id="2716930"/>
    <lineage>
        <taxon>Bacteria</taxon>
        <taxon>Pseudomonadati</taxon>
        <taxon>Pseudomonadota</taxon>
        <taxon>Alphaproteobacteria</taxon>
        <taxon>Acetobacterales</taxon>
        <taxon>Roseomonadaceae</taxon>
        <taxon>Falsiroseomonas</taxon>
    </lineage>
</organism>
<dbReference type="Proteomes" id="UP000475385">
    <property type="component" value="Unassembled WGS sequence"/>
</dbReference>
<keyword evidence="2" id="KW-1185">Reference proteome</keyword>
<proteinExistence type="predicted"/>
<dbReference type="EMBL" id="JAAIKB010000010">
    <property type="protein sequence ID" value="NGM22580.1"/>
    <property type="molecule type" value="Genomic_DNA"/>
</dbReference>
<evidence type="ECO:0000313" key="1">
    <source>
        <dbReference type="EMBL" id="NGM22580.1"/>
    </source>
</evidence>
<gene>
    <name evidence="1" type="ORF">G3576_21370</name>
</gene>
<sequence length="103" mass="11616">MIDIGKGQLSSLGCGKKLVCRLFQGRDGPSHPPIGLFEHIIGTSALAKVLDSSEYVHAVRFKADKWPRPSIFDDHRPIDERRESLDNPLDDTGHSWRGFLYSR</sequence>
<dbReference type="RefSeq" id="WP_164696487.1">
    <property type="nucleotide sequence ID" value="NZ_JAAIKB010000010.1"/>
</dbReference>
<comment type="caution">
    <text evidence="1">The sequence shown here is derived from an EMBL/GenBank/DDBJ whole genome shotgun (WGS) entry which is preliminary data.</text>
</comment>
<dbReference type="AlphaFoldDB" id="A0A6M1LQB1"/>
<reference evidence="1 2" key="2">
    <citation type="submission" date="2020-03" db="EMBL/GenBank/DDBJ databases">
        <title>Roseomonas stagni sp. nov., isolated from pond water in Japan.</title>
        <authorList>
            <person name="Furuhata K."/>
            <person name="Miyamoto H."/>
            <person name="Goto K."/>
        </authorList>
    </citation>
    <scope>NUCLEOTIDE SEQUENCE [LARGE SCALE GENOMIC DNA]</scope>
    <source>
        <strain evidence="1 2">PeD5</strain>
    </source>
</reference>